<name>A0ABU1RV26_9GAMM</name>
<sequence>MQQHAVRSNGLVPRLWHAWLDRVNRSVVCGDQLVYGNGIARPRTAADLIADDGRHDFDFYHGRWQVRNERLRERLRGSDEWETFEAMQECRPILGGLGNLDEFATDWGDGFRGMTLRLFDPQTRQWSIYWAGNRSGVLEPPVLGRFEEGVGVFFGDDRHQGQPVRVRFLWSEISARSAHWQQAFSIDDGRSWETNWHMYMTRCDD</sequence>
<gene>
    <name evidence="1" type="ORF">J2W94_002060</name>
</gene>
<reference evidence="1 2" key="1">
    <citation type="submission" date="2023-07" db="EMBL/GenBank/DDBJ databases">
        <title>Sorghum-associated microbial communities from plants grown in Nebraska, USA.</title>
        <authorList>
            <person name="Schachtman D."/>
        </authorList>
    </citation>
    <scope>NUCLEOTIDE SEQUENCE [LARGE SCALE GENOMIC DNA]</scope>
    <source>
        <strain evidence="1 2">BE107</strain>
    </source>
</reference>
<evidence type="ECO:0000313" key="2">
    <source>
        <dbReference type="Proteomes" id="UP001254759"/>
    </source>
</evidence>
<keyword evidence="2" id="KW-1185">Reference proteome</keyword>
<evidence type="ECO:0000313" key="1">
    <source>
        <dbReference type="EMBL" id="MDR6841775.1"/>
    </source>
</evidence>
<proteinExistence type="predicted"/>
<dbReference type="EMBL" id="JAVDTT010000002">
    <property type="protein sequence ID" value="MDR6841775.1"/>
    <property type="molecule type" value="Genomic_DNA"/>
</dbReference>
<accession>A0ABU1RV26</accession>
<protein>
    <recommendedName>
        <fullName evidence="3">DUF1579 domain-containing protein</fullName>
    </recommendedName>
</protein>
<comment type="caution">
    <text evidence="1">The sequence shown here is derived from an EMBL/GenBank/DDBJ whole genome shotgun (WGS) entry which is preliminary data.</text>
</comment>
<evidence type="ECO:0008006" key="3">
    <source>
        <dbReference type="Google" id="ProtNLM"/>
    </source>
</evidence>
<dbReference type="RefSeq" id="WP_310092874.1">
    <property type="nucleotide sequence ID" value="NZ_JAVDTT010000002.1"/>
</dbReference>
<organism evidence="1 2">
    <name type="scientific">Pseudoxanthomonas sacheonensis</name>
    <dbReference type="NCBI Taxonomy" id="443615"/>
    <lineage>
        <taxon>Bacteria</taxon>
        <taxon>Pseudomonadati</taxon>
        <taxon>Pseudomonadota</taxon>
        <taxon>Gammaproteobacteria</taxon>
        <taxon>Lysobacterales</taxon>
        <taxon>Lysobacteraceae</taxon>
        <taxon>Pseudoxanthomonas</taxon>
    </lineage>
</organism>
<dbReference type="Proteomes" id="UP001254759">
    <property type="component" value="Unassembled WGS sequence"/>
</dbReference>